<accession>A0A518DIB8</accession>
<gene>
    <name evidence="1" type="ORF">Pla175_46500</name>
</gene>
<reference evidence="1 2" key="1">
    <citation type="submission" date="2019-02" db="EMBL/GenBank/DDBJ databases">
        <title>Deep-cultivation of Planctomycetes and their phenomic and genomic characterization uncovers novel biology.</title>
        <authorList>
            <person name="Wiegand S."/>
            <person name="Jogler M."/>
            <person name="Boedeker C."/>
            <person name="Pinto D."/>
            <person name="Vollmers J."/>
            <person name="Rivas-Marin E."/>
            <person name="Kohn T."/>
            <person name="Peeters S.H."/>
            <person name="Heuer A."/>
            <person name="Rast P."/>
            <person name="Oberbeckmann S."/>
            <person name="Bunk B."/>
            <person name="Jeske O."/>
            <person name="Meyerdierks A."/>
            <person name="Storesund J.E."/>
            <person name="Kallscheuer N."/>
            <person name="Luecker S."/>
            <person name="Lage O.M."/>
            <person name="Pohl T."/>
            <person name="Merkel B.J."/>
            <person name="Hornburger P."/>
            <person name="Mueller R.-W."/>
            <person name="Bruemmer F."/>
            <person name="Labrenz M."/>
            <person name="Spormann A.M."/>
            <person name="Op den Camp H."/>
            <person name="Overmann J."/>
            <person name="Amann R."/>
            <person name="Jetten M.S.M."/>
            <person name="Mascher T."/>
            <person name="Medema M.H."/>
            <person name="Devos D.P."/>
            <person name="Kaster A.-K."/>
            <person name="Ovreas L."/>
            <person name="Rohde M."/>
            <person name="Galperin M.Y."/>
            <person name="Jogler C."/>
        </authorList>
    </citation>
    <scope>NUCLEOTIDE SEQUENCE [LARGE SCALE GENOMIC DNA]</scope>
    <source>
        <strain evidence="1 2">Pla175</strain>
    </source>
</reference>
<dbReference type="KEGG" id="pnd:Pla175_46500"/>
<evidence type="ECO:0000313" key="2">
    <source>
        <dbReference type="Proteomes" id="UP000317429"/>
    </source>
</evidence>
<organism evidence="1 2">
    <name type="scientific">Pirellulimonas nuda</name>
    <dbReference type="NCBI Taxonomy" id="2528009"/>
    <lineage>
        <taxon>Bacteria</taxon>
        <taxon>Pseudomonadati</taxon>
        <taxon>Planctomycetota</taxon>
        <taxon>Planctomycetia</taxon>
        <taxon>Pirellulales</taxon>
        <taxon>Lacipirellulaceae</taxon>
        <taxon>Pirellulimonas</taxon>
    </lineage>
</organism>
<dbReference type="AlphaFoldDB" id="A0A518DIB8"/>
<dbReference type="Proteomes" id="UP000317429">
    <property type="component" value="Chromosome"/>
</dbReference>
<keyword evidence="2" id="KW-1185">Reference proteome</keyword>
<evidence type="ECO:0000313" key="1">
    <source>
        <dbReference type="EMBL" id="QDU91230.1"/>
    </source>
</evidence>
<dbReference type="OrthoDB" id="287769at2"/>
<dbReference type="RefSeq" id="WP_145291147.1">
    <property type="nucleotide sequence ID" value="NZ_CP036291.1"/>
</dbReference>
<proteinExistence type="predicted"/>
<sequence>MARKPILVVLVIVAVCVAALIAWRASSPVWQMSARNSPNGVVVEVYKSGAAQPTYATVLTGKTIGADVDRATRQNLPAALATTVFYDDTMRPGRWTVAISGTTLDIMEHALIINGATQLTPLE</sequence>
<name>A0A518DIB8_9BACT</name>
<protein>
    <submittedName>
        <fullName evidence="1">Uncharacterized protein</fullName>
    </submittedName>
</protein>
<dbReference type="EMBL" id="CP036291">
    <property type="protein sequence ID" value="QDU91230.1"/>
    <property type="molecule type" value="Genomic_DNA"/>
</dbReference>